<dbReference type="EMBL" id="CP003384">
    <property type="protein sequence ID" value="AFZ69747.1"/>
    <property type="molecule type" value="Genomic_DNA"/>
</dbReference>
<dbReference type="AlphaFoldDB" id="L0A9E0"/>
<dbReference type="KEGG" id="dpd:Deipe_4417"/>
<dbReference type="PANTHER" id="PTHR47432">
    <property type="entry name" value="CELL WALL ASSEMBLY REGULATOR SMI1"/>
    <property type="match status" value="1"/>
</dbReference>
<keyword evidence="2" id="KW-0614">Plasmid</keyword>
<dbReference type="HOGENOM" id="CLU_085722_1_1_0"/>
<evidence type="ECO:0000313" key="3">
    <source>
        <dbReference type="Proteomes" id="UP000010467"/>
    </source>
</evidence>
<proteinExistence type="predicted"/>
<evidence type="ECO:0000313" key="2">
    <source>
        <dbReference type="EMBL" id="AFZ69747.1"/>
    </source>
</evidence>
<dbReference type="InterPro" id="IPR037883">
    <property type="entry name" value="Knr4/Smi1-like_sf"/>
</dbReference>
<evidence type="ECO:0000259" key="1">
    <source>
        <dbReference type="SMART" id="SM00860"/>
    </source>
</evidence>
<geneLocation type="plasmid" evidence="2 3">
    <name>pDEIPE02</name>
</geneLocation>
<dbReference type="Pfam" id="PF09346">
    <property type="entry name" value="SMI1_KNR4"/>
    <property type="match status" value="1"/>
</dbReference>
<reference evidence="3" key="1">
    <citation type="submission" date="2012-03" db="EMBL/GenBank/DDBJ databases">
        <title>Complete sequence of plasmid 2 of Deinococcus peraridilitoris DSM 19664.</title>
        <authorList>
            <person name="Lucas S."/>
            <person name="Copeland A."/>
            <person name="Lapidus A."/>
            <person name="Glavina del Rio T."/>
            <person name="Dalin E."/>
            <person name="Tice H."/>
            <person name="Bruce D."/>
            <person name="Goodwin L."/>
            <person name="Pitluck S."/>
            <person name="Peters L."/>
            <person name="Mikhailova N."/>
            <person name="Lu M."/>
            <person name="Kyrpides N."/>
            <person name="Mavromatis K."/>
            <person name="Ivanova N."/>
            <person name="Brettin T."/>
            <person name="Detter J.C."/>
            <person name="Han C."/>
            <person name="Larimer F."/>
            <person name="Land M."/>
            <person name="Hauser L."/>
            <person name="Markowitz V."/>
            <person name="Cheng J.-F."/>
            <person name="Hugenholtz P."/>
            <person name="Woyke T."/>
            <person name="Wu D."/>
            <person name="Pukall R."/>
            <person name="Steenblock K."/>
            <person name="Brambilla E."/>
            <person name="Klenk H.-P."/>
            <person name="Eisen J.A."/>
        </authorList>
    </citation>
    <scope>NUCLEOTIDE SEQUENCE [LARGE SCALE GENOMIC DNA]</scope>
    <source>
        <strain evidence="3">DSM 19664 / LMG 22246 / CIP 109416 / KR-200</strain>
        <plasmid evidence="3">Plasmid pDEIPE02</plasmid>
    </source>
</reference>
<dbReference type="PANTHER" id="PTHR47432:SF1">
    <property type="entry name" value="CELL WALL ASSEMBLY REGULATOR SMI1"/>
    <property type="match status" value="1"/>
</dbReference>
<sequence>MVKAASEMMRGMTQSESSEVERVHAAWERIERWYAENAPEWELPGGTSDADIDELEQQLDVTFPAAFRASLLRHDGIPDPWWPQGELESVEGIRSSWESWTNLLEDGSFDEANGFVEDNPALKRSWWWRGWVPIDRDGASNGACLDLDPGPAGRVGQVIDMDHEVGPSGPHYEDFAAYLEETAEALEDGYYIVNDDQLDEYCEE</sequence>
<keyword evidence="3" id="KW-1185">Reference proteome</keyword>
<dbReference type="InterPro" id="IPR018958">
    <property type="entry name" value="Knr4/Smi1-like_dom"/>
</dbReference>
<name>L0A9E0_DEIPD</name>
<gene>
    <name evidence="2" type="ordered locus">Deipe_4417</name>
</gene>
<dbReference type="SUPFAM" id="SSF160631">
    <property type="entry name" value="SMI1/KNR4-like"/>
    <property type="match status" value="1"/>
</dbReference>
<dbReference type="Gene3D" id="3.40.1580.10">
    <property type="entry name" value="SMI1/KNR4-like"/>
    <property type="match status" value="1"/>
</dbReference>
<feature type="domain" description="Knr4/Smi1-like" evidence="1">
    <location>
        <begin position="46"/>
        <end position="181"/>
    </location>
</feature>
<organism evidence="2 3">
    <name type="scientific">Deinococcus peraridilitoris (strain DSM 19664 / LMG 22246 / CIP 109416 / KR-200)</name>
    <dbReference type="NCBI Taxonomy" id="937777"/>
    <lineage>
        <taxon>Bacteria</taxon>
        <taxon>Thermotogati</taxon>
        <taxon>Deinococcota</taxon>
        <taxon>Deinococci</taxon>
        <taxon>Deinococcales</taxon>
        <taxon>Deinococcaceae</taxon>
        <taxon>Deinococcus</taxon>
    </lineage>
</organism>
<dbReference type="InterPro" id="IPR051873">
    <property type="entry name" value="KNR4/SMI1_regulator"/>
</dbReference>
<accession>L0A9E0</accession>
<dbReference type="Proteomes" id="UP000010467">
    <property type="component" value="Plasmid pDEIPE02"/>
</dbReference>
<protein>
    <submittedName>
        <fullName evidence="2">Protein involved in beta-1,3-glucan synthesis</fullName>
    </submittedName>
</protein>
<dbReference type="PATRIC" id="fig|937777.3.peg.4451"/>
<dbReference type="SMART" id="SM00860">
    <property type="entry name" value="SMI1_KNR4"/>
    <property type="match status" value="1"/>
</dbReference>